<dbReference type="Gene3D" id="3.90.1720.10">
    <property type="entry name" value="endopeptidase domain like (from Nostoc punctiforme)"/>
    <property type="match status" value="1"/>
</dbReference>
<evidence type="ECO:0000256" key="5">
    <source>
        <dbReference type="ARBA" id="ARBA00022807"/>
    </source>
</evidence>
<comment type="similarity">
    <text evidence="1">Belongs to the peptidase C40 family.</text>
</comment>
<dbReference type="InterPro" id="IPR000064">
    <property type="entry name" value="NLP_P60_dom"/>
</dbReference>
<dbReference type="PROSITE" id="PS51935">
    <property type="entry name" value="NLPC_P60"/>
    <property type="match status" value="1"/>
</dbReference>
<evidence type="ECO:0000256" key="4">
    <source>
        <dbReference type="ARBA" id="ARBA00022801"/>
    </source>
</evidence>
<evidence type="ECO:0000313" key="8">
    <source>
        <dbReference type="EMBL" id="MDT0643665.1"/>
    </source>
</evidence>
<proteinExistence type="inferred from homology"/>
<dbReference type="Proteomes" id="UP001262889">
    <property type="component" value="Unassembled WGS sequence"/>
</dbReference>
<keyword evidence="4" id="KW-0378">Hydrolase</keyword>
<keyword evidence="3" id="KW-0732">Signal</keyword>
<dbReference type="SUPFAM" id="SSF54001">
    <property type="entry name" value="Cysteine proteinases"/>
    <property type="match status" value="1"/>
</dbReference>
<evidence type="ECO:0000256" key="2">
    <source>
        <dbReference type="ARBA" id="ARBA00022670"/>
    </source>
</evidence>
<dbReference type="PANTHER" id="PTHR47360">
    <property type="entry name" value="MUREIN DD-ENDOPEPTIDASE MEPS/MUREIN LD-CARBOXYPEPTIDASE"/>
    <property type="match status" value="1"/>
</dbReference>
<keyword evidence="5" id="KW-0788">Thiol protease</keyword>
<dbReference type="EMBL" id="JAVRHQ010000015">
    <property type="protein sequence ID" value="MDT0643665.1"/>
    <property type="molecule type" value="Genomic_DNA"/>
</dbReference>
<dbReference type="PANTHER" id="PTHR47360:SF1">
    <property type="entry name" value="ENDOPEPTIDASE NLPC-RELATED"/>
    <property type="match status" value="1"/>
</dbReference>
<comment type="caution">
    <text evidence="8">The sequence shown here is derived from an EMBL/GenBank/DDBJ whole genome shotgun (WGS) entry which is preliminary data.</text>
</comment>
<protein>
    <submittedName>
        <fullName evidence="8">C40 family peptidase</fullName>
    </submittedName>
</protein>
<dbReference type="InterPro" id="IPR038765">
    <property type="entry name" value="Papain-like_cys_pep_sf"/>
</dbReference>
<evidence type="ECO:0000256" key="3">
    <source>
        <dbReference type="ARBA" id="ARBA00022729"/>
    </source>
</evidence>
<keyword evidence="6" id="KW-0472">Membrane</keyword>
<feature type="transmembrane region" description="Helical" evidence="6">
    <location>
        <begin position="29"/>
        <end position="47"/>
    </location>
</feature>
<evidence type="ECO:0000256" key="1">
    <source>
        <dbReference type="ARBA" id="ARBA00007074"/>
    </source>
</evidence>
<evidence type="ECO:0000313" key="9">
    <source>
        <dbReference type="Proteomes" id="UP001262889"/>
    </source>
</evidence>
<evidence type="ECO:0000256" key="6">
    <source>
        <dbReference type="SAM" id="Phobius"/>
    </source>
</evidence>
<dbReference type="RefSeq" id="WP_311535283.1">
    <property type="nucleotide sequence ID" value="NZ_JAVRHQ010000015.1"/>
</dbReference>
<accession>A0ABU3CBF7</accession>
<keyword evidence="2" id="KW-0645">Protease</keyword>
<keyword evidence="9" id="KW-1185">Reference proteome</keyword>
<dbReference type="InterPro" id="IPR052062">
    <property type="entry name" value="Murein_DD/LD_carboxypeptidase"/>
</dbReference>
<sequence>MKASTNPRIEHHFFLIHNFFPRPFFSPKLLNICAFILFAMLISSCGSSKSRVSSQRKTVSSEKKFKTNPELKPEDKRVYKVISNAKKFKGTRYKYGGTTKRGMDCSGLIYVAYLEEDIPLPRTSRAMSLQGKRLYLEEVTAGDLLFFETNKNKKVINHVGLVIEVLPDEVIFIHSTTSRGVIISSLSETYWHNNFVMARRII</sequence>
<dbReference type="Pfam" id="PF00877">
    <property type="entry name" value="NLPC_P60"/>
    <property type="match status" value="1"/>
</dbReference>
<name>A0ABU3CBF7_9FLAO</name>
<organism evidence="8 9">
    <name type="scientific">Autumnicola tepida</name>
    <dbReference type="NCBI Taxonomy" id="3075595"/>
    <lineage>
        <taxon>Bacteria</taxon>
        <taxon>Pseudomonadati</taxon>
        <taxon>Bacteroidota</taxon>
        <taxon>Flavobacteriia</taxon>
        <taxon>Flavobacteriales</taxon>
        <taxon>Flavobacteriaceae</taxon>
        <taxon>Autumnicola</taxon>
    </lineage>
</organism>
<keyword evidence="6" id="KW-0812">Transmembrane</keyword>
<reference evidence="8 9" key="1">
    <citation type="submission" date="2023-09" db="EMBL/GenBank/DDBJ databases">
        <authorList>
            <person name="Rey-Velasco X."/>
        </authorList>
    </citation>
    <scope>NUCLEOTIDE SEQUENCE [LARGE SCALE GENOMIC DNA]</scope>
    <source>
        <strain evidence="8 9">F363</strain>
    </source>
</reference>
<gene>
    <name evidence="8" type="ORF">RM553_12550</name>
</gene>
<keyword evidence="6" id="KW-1133">Transmembrane helix</keyword>
<feature type="domain" description="NlpC/P60" evidence="7">
    <location>
        <begin position="75"/>
        <end position="202"/>
    </location>
</feature>
<evidence type="ECO:0000259" key="7">
    <source>
        <dbReference type="PROSITE" id="PS51935"/>
    </source>
</evidence>